<feature type="region of interest" description="Disordered" evidence="9">
    <location>
        <begin position="449"/>
        <end position="513"/>
    </location>
</feature>
<dbReference type="SMART" id="SM00326">
    <property type="entry name" value="SH3"/>
    <property type="match status" value="4"/>
</dbReference>
<feature type="domain" description="SH3" evidence="10">
    <location>
        <begin position="92"/>
        <end position="152"/>
    </location>
</feature>
<dbReference type="EMBL" id="VXIV02002809">
    <property type="protein sequence ID" value="KAF6022756.1"/>
    <property type="molecule type" value="Genomic_DNA"/>
</dbReference>
<reference evidence="12" key="1">
    <citation type="submission" date="2020-06" db="EMBL/GenBank/DDBJ databases">
        <title>Draft genome of Bugula neritina, a colonial animal packing powerful symbionts and potential medicines.</title>
        <authorList>
            <person name="Rayko M."/>
        </authorList>
    </citation>
    <scope>NUCLEOTIDE SEQUENCE [LARGE SCALE GENOMIC DNA]</scope>
    <source>
        <strain evidence="12">Kwan_BN1</strain>
    </source>
</reference>
<evidence type="ECO:0000313" key="13">
    <source>
        <dbReference type="Proteomes" id="UP000593567"/>
    </source>
</evidence>
<feature type="compositionally biased region" description="Polar residues" evidence="9">
    <location>
        <begin position="287"/>
        <end position="297"/>
    </location>
</feature>
<sequence length="589" mass="65176">MDVLSEVIECSVCLERMDTKSRVLPCQHTFCIDCLHRISLQNKNELKCPECRCICTIPVRELPPNILLIRLLEGLKTAGKSVSTKRELLLEAGRPCAEAMYSYEAAQEPGDLKFRRGDLIYLKKKLDENWFYGELNGKSGYLPATYVKVICPFDTTPQPRPLSLGSSPSNLSANQSETPTSSPSQAIKVTAKALYDFEMKEEEKEDCLKFKKDEFIQLIRRVDQNWAEGKLHGAIGIFPLNYVKLSEAGRAFLDAPISKVTAGSARTPQPSRTRNMSGPAVFQSSPYSNHNGSTEVPQCQGARGDRHSVGSGSNSFNISSSAPTETSWPSAVAESIKFKRKSKELDGERVEVETKKQSSHNIYQALYNYKPQKDDELLLSRGSFYQVVDRCKDGWYRGKCVLTGSSGVFPGNYVQLVPPETDSASGDAQRTIRRGRLEPPTEKCIKTNKSANQSEEGSVAKVKGSVRQNVLGGKSEGKRSSSLSRIEKQPDPMLQPSTQITSRVDKPSDVVTKPQKATRMRYVCVMAYSSQNDLEIDLKIGDVVVVLKKKSEGYYKGTNETSGKTGVFPARFVESCASKSSSNNESRSS</sequence>
<comment type="caution">
    <text evidence="12">The sequence shown here is derived from an EMBL/GenBank/DDBJ whole genome shotgun (WGS) entry which is preliminary data.</text>
</comment>
<proteinExistence type="inferred from homology"/>
<evidence type="ECO:0000256" key="2">
    <source>
        <dbReference type="ARBA" id="ARBA00022443"/>
    </source>
</evidence>
<evidence type="ECO:0000256" key="3">
    <source>
        <dbReference type="ARBA" id="ARBA00022723"/>
    </source>
</evidence>
<dbReference type="InterPro" id="IPR017907">
    <property type="entry name" value="Znf_RING_CS"/>
</dbReference>
<feature type="compositionally biased region" description="Basic and acidic residues" evidence="9">
    <location>
        <begin position="475"/>
        <end position="490"/>
    </location>
</feature>
<dbReference type="Pfam" id="PF07653">
    <property type="entry name" value="SH3_2"/>
    <property type="match status" value="1"/>
</dbReference>
<dbReference type="OrthoDB" id="19092at2759"/>
<dbReference type="Pfam" id="PF14604">
    <property type="entry name" value="SH3_9"/>
    <property type="match status" value="1"/>
</dbReference>
<dbReference type="PRINTS" id="PR00452">
    <property type="entry name" value="SH3DOMAIN"/>
</dbReference>
<keyword evidence="13" id="KW-1185">Reference proteome</keyword>
<evidence type="ECO:0000259" key="11">
    <source>
        <dbReference type="PROSITE" id="PS50089"/>
    </source>
</evidence>
<keyword evidence="5" id="KW-0862">Zinc</keyword>
<evidence type="ECO:0000256" key="8">
    <source>
        <dbReference type="PROSITE-ProRule" id="PRU00192"/>
    </source>
</evidence>
<evidence type="ECO:0000256" key="6">
    <source>
        <dbReference type="ARBA" id="ARBA00022843"/>
    </source>
</evidence>
<dbReference type="GO" id="GO:0008270">
    <property type="term" value="F:zinc ion binding"/>
    <property type="evidence" value="ECO:0007669"/>
    <property type="project" value="UniProtKB-KW"/>
</dbReference>
<evidence type="ECO:0000259" key="10">
    <source>
        <dbReference type="PROSITE" id="PS50002"/>
    </source>
</evidence>
<evidence type="ECO:0000256" key="1">
    <source>
        <dbReference type="ARBA" id="ARBA00008649"/>
    </source>
</evidence>
<dbReference type="SUPFAM" id="SSF57850">
    <property type="entry name" value="RING/U-box"/>
    <property type="match status" value="1"/>
</dbReference>
<keyword evidence="4 7" id="KW-0863">Zinc-finger</keyword>
<comment type="similarity">
    <text evidence="1">Belongs to the SH3RF family.</text>
</comment>
<dbReference type="InterPro" id="IPR050384">
    <property type="entry name" value="Endophilin_SH3RF"/>
</dbReference>
<keyword evidence="6" id="KW-0832">Ubl conjugation</keyword>
<keyword evidence="2 8" id="KW-0728">SH3 domain</keyword>
<dbReference type="Pfam" id="PF13445">
    <property type="entry name" value="zf-RING_UBOX"/>
    <property type="match status" value="1"/>
</dbReference>
<dbReference type="Proteomes" id="UP000593567">
    <property type="component" value="Unassembled WGS sequence"/>
</dbReference>
<dbReference type="InterPro" id="IPR013083">
    <property type="entry name" value="Znf_RING/FYVE/PHD"/>
</dbReference>
<keyword evidence="3" id="KW-0479">Metal-binding</keyword>
<feature type="domain" description="SH3" evidence="10">
    <location>
        <begin position="517"/>
        <end position="578"/>
    </location>
</feature>
<name>A0A7J7JAR1_BUGNE</name>
<dbReference type="InterPro" id="IPR036028">
    <property type="entry name" value="SH3-like_dom_sf"/>
</dbReference>
<feature type="region of interest" description="Disordered" evidence="9">
    <location>
        <begin position="287"/>
        <end position="324"/>
    </location>
</feature>
<gene>
    <name evidence="12" type="ORF">EB796_018930</name>
</gene>
<feature type="region of interest" description="Disordered" evidence="9">
    <location>
        <begin position="161"/>
        <end position="184"/>
    </location>
</feature>
<evidence type="ECO:0000313" key="12">
    <source>
        <dbReference type="EMBL" id="KAF6022756.1"/>
    </source>
</evidence>
<dbReference type="InterPro" id="IPR001452">
    <property type="entry name" value="SH3_domain"/>
</dbReference>
<organism evidence="12 13">
    <name type="scientific">Bugula neritina</name>
    <name type="common">Brown bryozoan</name>
    <name type="synonym">Sertularia neritina</name>
    <dbReference type="NCBI Taxonomy" id="10212"/>
    <lineage>
        <taxon>Eukaryota</taxon>
        <taxon>Metazoa</taxon>
        <taxon>Spiralia</taxon>
        <taxon>Lophotrochozoa</taxon>
        <taxon>Bryozoa</taxon>
        <taxon>Gymnolaemata</taxon>
        <taxon>Cheilostomatida</taxon>
        <taxon>Flustrina</taxon>
        <taxon>Buguloidea</taxon>
        <taxon>Bugulidae</taxon>
        <taxon>Bugula</taxon>
    </lineage>
</organism>
<evidence type="ECO:0000256" key="5">
    <source>
        <dbReference type="ARBA" id="ARBA00022833"/>
    </source>
</evidence>
<dbReference type="SMART" id="SM00184">
    <property type="entry name" value="RING"/>
    <property type="match status" value="1"/>
</dbReference>
<accession>A0A7J7JAR1</accession>
<feature type="domain" description="SH3" evidence="10">
    <location>
        <begin position="358"/>
        <end position="419"/>
    </location>
</feature>
<evidence type="ECO:0000256" key="7">
    <source>
        <dbReference type="PROSITE-ProRule" id="PRU00175"/>
    </source>
</evidence>
<dbReference type="PROSITE" id="PS50089">
    <property type="entry name" value="ZF_RING_2"/>
    <property type="match status" value="1"/>
</dbReference>
<feature type="domain" description="SH3" evidence="10">
    <location>
        <begin position="186"/>
        <end position="248"/>
    </location>
</feature>
<feature type="compositionally biased region" description="Polar residues" evidence="9">
    <location>
        <begin position="173"/>
        <end position="184"/>
    </location>
</feature>
<dbReference type="PROSITE" id="PS00518">
    <property type="entry name" value="ZF_RING_1"/>
    <property type="match status" value="1"/>
</dbReference>
<dbReference type="Gene3D" id="3.30.40.10">
    <property type="entry name" value="Zinc/RING finger domain, C3HC4 (zinc finger)"/>
    <property type="match status" value="1"/>
</dbReference>
<evidence type="ECO:0000256" key="4">
    <source>
        <dbReference type="ARBA" id="ARBA00022771"/>
    </source>
</evidence>
<dbReference type="AlphaFoldDB" id="A0A7J7JAR1"/>
<dbReference type="Pfam" id="PF00018">
    <property type="entry name" value="SH3_1"/>
    <property type="match status" value="2"/>
</dbReference>
<feature type="compositionally biased region" description="Low complexity" evidence="9">
    <location>
        <begin position="309"/>
        <end position="321"/>
    </location>
</feature>
<dbReference type="InterPro" id="IPR001841">
    <property type="entry name" value="Znf_RING"/>
</dbReference>
<evidence type="ECO:0000256" key="9">
    <source>
        <dbReference type="SAM" id="MobiDB-lite"/>
    </source>
</evidence>
<protein>
    <submittedName>
        <fullName evidence="12">SH3RF3</fullName>
    </submittedName>
</protein>
<dbReference type="SUPFAM" id="SSF50044">
    <property type="entry name" value="SH3-domain"/>
    <property type="match status" value="4"/>
</dbReference>
<dbReference type="PROSITE" id="PS50002">
    <property type="entry name" value="SH3"/>
    <property type="match status" value="4"/>
</dbReference>
<dbReference type="Gene3D" id="2.30.30.40">
    <property type="entry name" value="SH3 Domains"/>
    <property type="match status" value="4"/>
</dbReference>
<dbReference type="PANTHER" id="PTHR14167:SF51">
    <property type="entry name" value="RING-TYPE E3 UBIQUITIN TRANSFERASE"/>
    <property type="match status" value="1"/>
</dbReference>
<feature type="domain" description="RING-type" evidence="11">
    <location>
        <begin position="10"/>
        <end position="52"/>
    </location>
</feature>
<dbReference type="CDD" id="cd11787">
    <property type="entry name" value="SH3_SH3RF_2"/>
    <property type="match status" value="1"/>
</dbReference>
<feature type="compositionally biased region" description="Low complexity" evidence="9">
    <location>
        <begin position="161"/>
        <end position="172"/>
    </location>
</feature>
<dbReference type="InterPro" id="IPR027370">
    <property type="entry name" value="Znf-RING_euk"/>
</dbReference>
<dbReference type="PANTHER" id="PTHR14167">
    <property type="entry name" value="SH3 DOMAIN-CONTAINING"/>
    <property type="match status" value="1"/>
</dbReference>